<feature type="region of interest" description="Disordered" evidence="14">
    <location>
        <begin position="162"/>
        <end position="185"/>
    </location>
</feature>
<keyword evidence="5" id="KW-0049">Antioxidant</keyword>
<dbReference type="PROSITE" id="PS51352">
    <property type="entry name" value="THIOREDOXIN_2"/>
    <property type="match status" value="1"/>
</dbReference>
<dbReference type="InterPro" id="IPR036249">
    <property type="entry name" value="Thioredoxin-like_sf"/>
</dbReference>
<dbReference type="KEGG" id="mpsy:CEK71_02805"/>
<organism evidence="16 17">
    <name type="scientific">Methylovulum psychrotolerans</name>
    <dbReference type="NCBI Taxonomy" id="1704499"/>
    <lineage>
        <taxon>Bacteria</taxon>
        <taxon>Pseudomonadati</taxon>
        <taxon>Pseudomonadota</taxon>
        <taxon>Gammaproteobacteria</taxon>
        <taxon>Methylococcales</taxon>
        <taxon>Methylococcaceae</taxon>
        <taxon>Methylovulum</taxon>
    </lineage>
</organism>
<dbReference type="GO" id="GO:0034599">
    <property type="term" value="P:cellular response to oxidative stress"/>
    <property type="evidence" value="ECO:0007669"/>
    <property type="project" value="TreeGrafter"/>
</dbReference>
<dbReference type="GO" id="GO:0008379">
    <property type="term" value="F:thioredoxin peroxidase activity"/>
    <property type="evidence" value="ECO:0007669"/>
    <property type="project" value="TreeGrafter"/>
</dbReference>
<dbReference type="Proteomes" id="UP000197019">
    <property type="component" value="Chromosome"/>
</dbReference>
<comment type="function">
    <text evidence="1">Thiol-specific peroxidase that catalyzes the reduction of hydrogen peroxide and organic hydroperoxides to water and alcohols, respectively. Plays a role in cell protection against oxidative stress by detoxifying peroxides and as sensor of hydrogen peroxide-mediated signaling events.</text>
</comment>
<evidence type="ECO:0000256" key="11">
    <source>
        <dbReference type="ARBA" id="ARBA00042639"/>
    </source>
</evidence>
<dbReference type="Pfam" id="PF00578">
    <property type="entry name" value="AhpC-TSA"/>
    <property type="match status" value="1"/>
</dbReference>
<evidence type="ECO:0000256" key="8">
    <source>
        <dbReference type="ARBA" id="ARBA00023284"/>
    </source>
</evidence>
<evidence type="ECO:0000256" key="12">
    <source>
        <dbReference type="ARBA" id="ARBA00049091"/>
    </source>
</evidence>
<dbReference type="InterPro" id="IPR050924">
    <property type="entry name" value="Peroxiredoxin_BCP/PrxQ"/>
</dbReference>
<feature type="domain" description="Thioredoxin" evidence="15">
    <location>
        <begin position="2"/>
        <end position="156"/>
    </location>
</feature>
<evidence type="ECO:0000256" key="6">
    <source>
        <dbReference type="ARBA" id="ARBA00023002"/>
    </source>
</evidence>
<dbReference type="AlphaFoldDB" id="A0A1Z4BUY7"/>
<dbReference type="OrthoDB" id="9812811at2"/>
<dbReference type="RefSeq" id="WP_088617961.1">
    <property type="nucleotide sequence ID" value="NZ_CP022129.1"/>
</dbReference>
<dbReference type="InterPro" id="IPR013766">
    <property type="entry name" value="Thioredoxin_domain"/>
</dbReference>
<dbReference type="InterPro" id="IPR024706">
    <property type="entry name" value="Peroxiredoxin_AhpC-typ"/>
</dbReference>
<evidence type="ECO:0000256" key="10">
    <source>
        <dbReference type="ARBA" id="ARBA00038489"/>
    </source>
</evidence>
<name>A0A1Z4BUY7_9GAMM</name>
<comment type="subunit">
    <text evidence="2">Monomer.</text>
</comment>
<sequence>MLEKQQYAPMFRALNQNNQLVSLTDYAGEKNLVLYFYPKDDTPGCTIEANQFTQLADEFAQLDTVIIGISKDSCESHSEFIKKYALKVELLADTRGEMCENYGVWREREKEGVKSMAIFRSTFIVDKHGVLAEVIYGVTPEGHAQEILEKIKNLGKSAAVETAAEETAAEEVTEAAADETTAEAQ</sequence>
<evidence type="ECO:0000256" key="1">
    <source>
        <dbReference type="ARBA" id="ARBA00003330"/>
    </source>
</evidence>
<evidence type="ECO:0000313" key="17">
    <source>
        <dbReference type="Proteomes" id="UP000197019"/>
    </source>
</evidence>
<dbReference type="PIRSF" id="PIRSF000239">
    <property type="entry name" value="AHPC"/>
    <property type="match status" value="1"/>
</dbReference>
<evidence type="ECO:0000256" key="13">
    <source>
        <dbReference type="PIRSR" id="PIRSR000239-1"/>
    </source>
</evidence>
<dbReference type="PANTHER" id="PTHR42801">
    <property type="entry name" value="THIOREDOXIN-DEPENDENT PEROXIDE REDUCTASE"/>
    <property type="match status" value="1"/>
</dbReference>
<evidence type="ECO:0000313" key="16">
    <source>
        <dbReference type="EMBL" id="ASF45078.1"/>
    </source>
</evidence>
<comment type="similarity">
    <text evidence="10">Belongs to the peroxiredoxin family. BCP/PrxQ subfamily.</text>
</comment>
<evidence type="ECO:0000256" key="3">
    <source>
        <dbReference type="ARBA" id="ARBA00013017"/>
    </source>
</evidence>
<accession>A0A1Z4BUY7</accession>
<evidence type="ECO:0000256" key="5">
    <source>
        <dbReference type="ARBA" id="ARBA00022862"/>
    </source>
</evidence>
<dbReference type="InterPro" id="IPR000866">
    <property type="entry name" value="AhpC/TSA"/>
</dbReference>
<feature type="compositionally biased region" description="Acidic residues" evidence="14">
    <location>
        <begin position="163"/>
        <end position="185"/>
    </location>
</feature>
<keyword evidence="7" id="KW-1015">Disulfide bond</keyword>
<dbReference type="GO" id="GO:0045454">
    <property type="term" value="P:cell redox homeostasis"/>
    <property type="evidence" value="ECO:0007669"/>
    <property type="project" value="TreeGrafter"/>
</dbReference>
<dbReference type="CDD" id="cd03017">
    <property type="entry name" value="PRX_BCP"/>
    <property type="match status" value="1"/>
</dbReference>
<keyword evidence="8" id="KW-0676">Redox-active center</keyword>
<proteinExistence type="inferred from homology"/>
<dbReference type="EC" id="1.11.1.24" evidence="3"/>
<evidence type="ECO:0000256" key="4">
    <source>
        <dbReference type="ARBA" id="ARBA00022559"/>
    </source>
</evidence>
<dbReference type="EMBL" id="CP022129">
    <property type="protein sequence ID" value="ASF45078.1"/>
    <property type="molecule type" value="Genomic_DNA"/>
</dbReference>
<evidence type="ECO:0000256" key="9">
    <source>
        <dbReference type="ARBA" id="ARBA00032824"/>
    </source>
</evidence>
<evidence type="ECO:0000256" key="7">
    <source>
        <dbReference type="ARBA" id="ARBA00023157"/>
    </source>
</evidence>
<keyword evidence="6" id="KW-0560">Oxidoreductase</keyword>
<dbReference type="FunFam" id="3.40.30.10:FF:000007">
    <property type="entry name" value="Thioredoxin-dependent thiol peroxidase"/>
    <property type="match status" value="1"/>
</dbReference>
<evidence type="ECO:0000256" key="14">
    <source>
        <dbReference type="SAM" id="MobiDB-lite"/>
    </source>
</evidence>
<evidence type="ECO:0000259" key="15">
    <source>
        <dbReference type="PROSITE" id="PS51352"/>
    </source>
</evidence>
<protein>
    <recommendedName>
        <fullName evidence="3">thioredoxin-dependent peroxiredoxin</fullName>
        <ecNumber evidence="3">1.11.1.24</ecNumber>
    </recommendedName>
    <alternativeName>
        <fullName evidence="9">Thioredoxin peroxidase</fullName>
    </alternativeName>
    <alternativeName>
        <fullName evidence="11">Thioredoxin-dependent peroxiredoxin Bcp</fullName>
    </alternativeName>
</protein>
<dbReference type="Gene3D" id="3.40.30.10">
    <property type="entry name" value="Glutaredoxin"/>
    <property type="match status" value="1"/>
</dbReference>
<keyword evidence="4" id="KW-0575">Peroxidase</keyword>
<keyword evidence="17" id="KW-1185">Reference proteome</keyword>
<reference evidence="16 17" key="1">
    <citation type="submission" date="2017-06" db="EMBL/GenBank/DDBJ databases">
        <title>Genome Sequencing of the methanotroph Methylovulum psychrotolerants str. HV10-M2 isolated from a high-altitude environment.</title>
        <authorList>
            <person name="Mateos-Rivera A."/>
        </authorList>
    </citation>
    <scope>NUCLEOTIDE SEQUENCE [LARGE SCALE GENOMIC DNA]</scope>
    <source>
        <strain evidence="16 17">HV10_M2</strain>
    </source>
</reference>
<dbReference type="GO" id="GO:0005737">
    <property type="term" value="C:cytoplasm"/>
    <property type="evidence" value="ECO:0007669"/>
    <property type="project" value="TreeGrafter"/>
</dbReference>
<feature type="active site" description="Cysteine sulfenic acid (-SOH) intermediate; for peroxidase activity" evidence="13">
    <location>
        <position position="45"/>
    </location>
</feature>
<gene>
    <name evidence="16" type="ORF">CEK71_02805</name>
</gene>
<comment type="catalytic activity">
    <reaction evidence="12">
        <text>a hydroperoxide + [thioredoxin]-dithiol = an alcohol + [thioredoxin]-disulfide + H2O</text>
        <dbReference type="Rhea" id="RHEA:62620"/>
        <dbReference type="Rhea" id="RHEA-COMP:10698"/>
        <dbReference type="Rhea" id="RHEA-COMP:10700"/>
        <dbReference type="ChEBI" id="CHEBI:15377"/>
        <dbReference type="ChEBI" id="CHEBI:29950"/>
        <dbReference type="ChEBI" id="CHEBI:30879"/>
        <dbReference type="ChEBI" id="CHEBI:35924"/>
        <dbReference type="ChEBI" id="CHEBI:50058"/>
        <dbReference type="EC" id="1.11.1.24"/>
    </reaction>
</comment>
<dbReference type="PANTHER" id="PTHR42801:SF4">
    <property type="entry name" value="AHPC_TSA FAMILY PROTEIN"/>
    <property type="match status" value="1"/>
</dbReference>
<dbReference type="SUPFAM" id="SSF52833">
    <property type="entry name" value="Thioredoxin-like"/>
    <property type="match status" value="1"/>
</dbReference>
<evidence type="ECO:0000256" key="2">
    <source>
        <dbReference type="ARBA" id="ARBA00011245"/>
    </source>
</evidence>